<protein>
    <submittedName>
        <fullName evidence="1">Uncharacterized protein</fullName>
    </submittedName>
</protein>
<name>X0Q5B6_RHOWR</name>
<proteinExistence type="predicted"/>
<comment type="caution">
    <text evidence="1">The sequence shown here is derived from an EMBL/GenBank/DDBJ whole genome shotgun (WGS) entry which is preliminary data.</text>
</comment>
<sequence>MWVPYGGASEEEILLQFGMTRRRFLERLWQVIPQSTCSEAEMHSLVAAYPRHRRGSSPIP</sequence>
<dbReference type="EMBL" id="BAWF01000031">
    <property type="protein sequence ID" value="GAF46442.1"/>
    <property type="molecule type" value="Genomic_DNA"/>
</dbReference>
<evidence type="ECO:0000313" key="2">
    <source>
        <dbReference type="Proteomes" id="UP000019491"/>
    </source>
</evidence>
<dbReference type="Proteomes" id="UP000019491">
    <property type="component" value="Unassembled WGS sequence"/>
</dbReference>
<reference evidence="1 2" key="1">
    <citation type="submission" date="2014-02" db="EMBL/GenBank/DDBJ databases">
        <title>Whole genome shotgun sequence of Rhodococcus wratislaviensis NBRC 100605.</title>
        <authorList>
            <person name="Hosoyama A."/>
            <person name="Tsuchikane K."/>
            <person name="Yoshida I."/>
            <person name="Ohji S."/>
            <person name="Ichikawa N."/>
            <person name="Yamazoe A."/>
            <person name="Fujita N."/>
        </authorList>
    </citation>
    <scope>NUCLEOTIDE SEQUENCE [LARGE SCALE GENOMIC DNA]</scope>
    <source>
        <strain evidence="1 2">NBRC 100605</strain>
    </source>
</reference>
<evidence type="ECO:0000313" key="1">
    <source>
        <dbReference type="EMBL" id="GAF46442.1"/>
    </source>
</evidence>
<keyword evidence="2" id="KW-1185">Reference proteome</keyword>
<dbReference type="AlphaFoldDB" id="X0Q5B6"/>
<organism evidence="1 2">
    <name type="scientific">Rhodococcus wratislaviensis NBRC 100605</name>
    <dbReference type="NCBI Taxonomy" id="1219028"/>
    <lineage>
        <taxon>Bacteria</taxon>
        <taxon>Bacillati</taxon>
        <taxon>Actinomycetota</taxon>
        <taxon>Actinomycetes</taxon>
        <taxon>Mycobacteriales</taxon>
        <taxon>Nocardiaceae</taxon>
        <taxon>Rhodococcus</taxon>
    </lineage>
</organism>
<gene>
    <name evidence="1" type="ORF">RW1_031_00230</name>
</gene>
<accession>X0Q5B6</accession>